<gene>
    <name evidence="1" type="ORF">SLEP1_g28288</name>
</gene>
<keyword evidence="2" id="KW-1185">Reference proteome</keyword>
<proteinExistence type="predicted"/>
<reference evidence="1 2" key="1">
    <citation type="journal article" date="2021" name="Commun. Biol.">
        <title>The genome of Shorea leprosula (Dipterocarpaceae) highlights the ecological relevance of drought in aseasonal tropical rainforests.</title>
        <authorList>
            <person name="Ng K.K.S."/>
            <person name="Kobayashi M.J."/>
            <person name="Fawcett J.A."/>
            <person name="Hatakeyama M."/>
            <person name="Paape T."/>
            <person name="Ng C.H."/>
            <person name="Ang C.C."/>
            <person name="Tnah L.H."/>
            <person name="Lee C.T."/>
            <person name="Nishiyama T."/>
            <person name="Sese J."/>
            <person name="O'Brien M.J."/>
            <person name="Copetti D."/>
            <person name="Mohd Noor M.I."/>
            <person name="Ong R.C."/>
            <person name="Putra M."/>
            <person name="Sireger I.Z."/>
            <person name="Indrioko S."/>
            <person name="Kosugi Y."/>
            <person name="Izuno A."/>
            <person name="Isagi Y."/>
            <person name="Lee S.L."/>
            <person name="Shimizu K.K."/>
        </authorList>
    </citation>
    <scope>NUCLEOTIDE SEQUENCE [LARGE SCALE GENOMIC DNA]</scope>
    <source>
        <strain evidence="1">214</strain>
    </source>
</reference>
<evidence type="ECO:0000313" key="2">
    <source>
        <dbReference type="Proteomes" id="UP001054252"/>
    </source>
</evidence>
<accession>A0AAV5K5J1</accession>
<dbReference type="EMBL" id="BPVZ01000049">
    <property type="protein sequence ID" value="GKV17830.1"/>
    <property type="molecule type" value="Genomic_DNA"/>
</dbReference>
<evidence type="ECO:0000313" key="1">
    <source>
        <dbReference type="EMBL" id="GKV17830.1"/>
    </source>
</evidence>
<name>A0AAV5K5J1_9ROSI</name>
<organism evidence="1 2">
    <name type="scientific">Rubroshorea leprosula</name>
    <dbReference type="NCBI Taxonomy" id="152421"/>
    <lineage>
        <taxon>Eukaryota</taxon>
        <taxon>Viridiplantae</taxon>
        <taxon>Streptophyta</taxon>
        <taxon>Embryophyta</taxon>
        <taxon>Tracheophyta</taxon>
        <taxon>Spermatophyta</taxon>
        <taxon>Magnoliopsida</taxon>
        <taxon>eudicotyledons</taxon>
        <taxon>Gunneridae</taxon>
        <taxon>Pentapetalae</taxon>
        <taxon>rosids</taxon>
        <taxon>malvids</taxon>
        <taxon>Malvales</taxon>
        <taxon>Dipterocarpaceae</taxon>
        <taxon>Rubroshorea</taxon>
    </lineage>
</organism>
<dbReference type="AlphaFoldDB" id="A0AAV5K5J1"/>
<comment type="caution">
    <text evidence="1">The sequence shown here is derived from an EMBL/GenBank/DDBJ whole genome shotgun (WGS) entry which is preliminary data.</text>
</comment>
<sequence length="52" mass="5811">MTIWVIQRGALILGCYLPRTDKHFRIPMEGTLPICIAVTNDQGPILSPFLVT</sequence>
<dbReference type="Proteomes" id="UP001054252">
    <property type="component" value="Unassembled WGS sequence"/>
</dbReference>
<protein>
    <submittedName>
        <fullName evidence="1">Uncharacterized protein</fullName>
    </submittedName>
</protein>